<comment type="caution">
    <text evidence="3">The sequence shown here is derived from an EMBL/GenBank/DDBJ whole genome shotgun (WGS) entry which is preliminary data.</text>
</comment>
<dbReference type="CDD" id="cd07440">
    <property type="entry name" value="RGS"/>
    <property type="match status" value="1"/>
</dbReference>
<feature type="region of interest" description="Disordered" evidence="1">
    <location>
        <begin position="451"/>
        <end position="482"/>
    </location>
</feature>
<dbReference type="Gene3D" id="1.10.167.10">
    <property type="entry name" value="Regulator of G-protein Signalling 4, domain 2"/>
    <property type="match status" value="1"/>
</dbReference>
<organism evidence="3 4">
    <name type="scientific">Coemansia aciculifera</name>
    <dbReference type="NCBI Taxonomy" id="417176"/>
    <lineage>
        <taxon>Eukaryota</taxon>
        <taxon>Fungi</taxon>
        <taxon>Fungi incertae sedis</taxon>
        <taxon>Zoopagomycota</taxon>
        <taxon>Kickxellomycotina</taxon>
        <taxon>Kickxellomycetes</taxon>
        <taxon>Kickxellales</taxon>
        <taxon>Kickxellaceae</taxon>
        <taxon>Coemansia</taxon>
    </lineage>
</organism>
<feature type="compositionally biased region" description="Polar residues" evidence="1">
    <location>
        <begin position="29"/>
        <end position="40"/>
    </location>
</feature>
<proteinExistence type="predicted"/>
<protein>
    <recommendedName>
        <fullName evidence="2">RGS domain-containing protein</fullName>
    </recommendedName>
</protein>
<dbReference type="InterPro" id="IPR044926">
    <property type="entry name" value="RGS_subdomain_2"/>
</dbReference>
<name>A0A9W8M522_9FUNG</name>
<dbReference type="Proteomes" id="UP001140074">
    <property type="component" value="Unassembled WGS sequence"/>
</dbReference>
<accession>A0A9W8M522</accession>
<dbReference type="EMBL" id="JANBUY010000084">
    <property type="protein sequence ID" value="KAJ2864551.1"/>
    <property type="molecule type" value="Genomic_DNA"/>
</dbReference>
<evidence type="ECO:0000259" key="2">
    <source>
        <dbReference type="PROSITE" id="PS50132"/>
    </source>
</evidence>
<dbReference type="InterPro" id="IPR036305">
    <property type="entry name" value="RGS_sf"/>
</dbReference>
<evidence type="ECO:0000313" key="3">
    <source>
        <dbReference type="EMBL" id="KAJ2864551.1"/>
    </source>
</evidence>
<dbReference type="SMART" id="SM00315">
    <property type="entry name" value="RGS"/>
    <property type="match status" value="1"/>
</dbReference>
<feature type="compositionally biased region" description="Pro residues" evidence="1">
    <location>
        <begin position="456"/>
        <end position="465"/>
    </location>
</feature>
<gene>
    <name evidence="3" type="ORF">GGH94_002827</name>
</gene>
<feature type="domain" description="RGS" evidence="2">
    <location>
        <begin position="185"/>
        <end position="291"/>
    </location>
</feature>
<feature type="compositionally biased region" description="Low complexity" evidence="1">
    <location>
        <begin position="80"/>
        <end position="97"/>
    </location>
</feature>
<dbReference type="AlphaFoldDB" id="A0A9W8M522"/>
<dbReference type="SUPFAM" id="SSF48097">
    <property type="entry name" value="Regulator of G-protein signaling, RGS"/>
    <property type="match status" value="1"/>
</dbReference>
<feature type="region of interest" description="Disordered" evidence="1">
    <location>
        <begin position="1"/>
        <end position="97"/>
    </location>
</feature>
<feature type="region of interest" description="Disordered" evidence="1">
    <location>
        <begin position="400"/>
        <end position="439"/>
    </location>
</feature>
<sequence>MAHHHHHCHDGPTQLPLETPRRPPPRYACQQQHQQQSTPLRRSLSGGRIGASGTGCTHHTRGRSHQRTASESLATLKPVSAESSLLSRRGSRLGASGSRVRVGAAAALLPTCLAALPSGSGAGTLPCNSLPSPPATASGDEGIVGGSSGLEGLEGSAFRPRKRSLSVGGESACRDFFARQIEQYGLAALLTSPVGTCYLLASAVLSYSPEILLFYLEVEHFRAAAFGGEDRRTRYAKGLYKAFVSSRAPLEINISHAQRVRVALPFRSAEPVPAALFQETQAHAYALLEQEYALFRQRPLFGRMMATLSTAPQRAQHQRAVAAVYDALASTYGLVSLPASKPRLVESELPSFTKFADMDLTSSEMVVALPAWLCRTTVRLLGTPMPCSYDDAIHLLRASADPSAPPRLRSSPPRQASSRATQSPPPEPPAPKLASKQKSFQRLRFKFQHDYAASPPHSPDVPLPPSVKSRWDSLWNSRRRKE</sequence>
<evidence type="ECO:0000256" key="1">
    <source>
        <dbReference type="SAM" id="MobiDB-lite"/>
    </source>
</evidence>
<reference evidence="3" key="1">
    <citation type="submission" date="2022-07" db="EMBL/GenBank/DDBJ databases">
        <title>Phylogenomic reconstructions and comparative analyses of Kickxellomycotina fungi.</title>
        <authorList>
            <person name="Reynolds N.K."/>
            <person name="Stajich J.E."/>
            <person name="Barry K."/>
            <person name="Grigoriev I.V."/>
            <person name="Crous P."/>
            <person name="Smith M.E."/>
        </authorList>
    </citation>
    <scope>NUCLEOTIDE SEQUENCE</scope>
    <source>
        <strain evidence="3">RSA 476</strain>
    </source>
</reference>
<feature type="compositionally biased region" description="Low complexity" evidence="1">
    <location>
        <begin position="400"/>
        <end position="420"/>
    </location>
</feature>
<dbReference type="Pfam" id="PF00615">
    <property type="entry name" value="RGS"/>
    <property type="match status" value="1"/>
</dbReference>
<evidence type="ECO:0000313" key="4">
    <source>
        <dbReference type="Proteomes" id="UP001140074"/>
    </source>
</evidence>
<keyword evidence="4" id="KW-1185">Reference proteome</keyword>
<dbReference type="InterPro" id="IPR016137">
    <property type="entry name" value="RGS"/>
</dbReference>
<dbReference type="PROSITE" id="PS50132">
    <property type="entry name" value="RGS"/>
    <property type="match status" value="1"/>
</dbReference>